<organism evidence="2 3">
    <name type="scientific">Pyramidobacter piscolens W5455</name>
    <dbReference type="NCBI Taxonomy" id="352165"/>
    <lineage>
        <taxon>Bacteria</taxon>
        <taxon>Thermotogati</taxon>
        <taxon>Synergistota</taxon>
        <taxon>Synergistia</taxon>
        <taxon>Synergistales</taxon>
        <taxon>Dethiosulfovibrionaceae</taxon>
        <taxon>Pyramidobacter</taxon>
    </lineage>
</organism>
<sequence>MAKKRQQDGFGAGLPGPWIFPLALSSLTGPFPFARFGRKREIPAAPAGIPSRQPSRAGREFRHE</sequence>
<accession>A0ABM9ZXB7</accession>
<protein>
    <submittedName>
        <fullName evidence="2">Uncharacterized protein</fullName>
    </submittedName>
</protein>
<dbReference type="Proteomes" id="UP000006462">
    <property type="component" value="Unassembled WGS sequence"/>
</dbReference>
<evidence type="ECO:0000313" key="3">
    <source>
        <dbReference type="Proteomes" id="UP000006462"/>
    </source>
</evidence>
<gene>
    <name evidence="2" type="ORF">HMPREF7215_2310</name>
</gene>
<proteinExistence type="predicted"/>
<keyword evidence="3" id="KW-1185">Reference proteome</keyword>
<reference evidence="2 3" key="1">
    <citation type="submission" date="2009-12" db="EMBL/GenBank/DDBJ databases">
        <authorList>
            <person name="Shrivastava S."/>
            <person name="Madupu R."/>
            <person name="Durkin A.S."/>
            <person name="Torralba M."/>
            <person name="Methe B."/>
            <person name="Sutton G.G."/>
            <person name="Strausberg R.L."/>
            <person name="Nelson K.E."/>
        </authorList>
    </citation>
    <scope>NUCLEOTIDE SEQUENCE [LARGE SCALE GENOMIC DNA]</scope>
    <source>
        <strain evidence="2 3">W5455</strain>
    </source>
</reference>
<evidence type="ECO:0000313" key="2">
    <source>
        <dbReference type="EMBL" id="EFB91608.1"/>
    </source>
</evidence>
<evidence type="ECO:0000256" key="1">
    <source>
        <dbReference type="SAM" id="MobiDB-lite"/>
    </source>
</evidence>
<dbReference type="GeneID" id="90986950"/>
<name>A0ABM9ZXB7_9BACT</name>
<dbReference type="RefSeq" id="WP_009163956.1">
    <property type="nucleotide sequence ID" value="NZ_ADFP01000028.1"/>
</dbReference>
<feature type="region of interest" description="Disordered" evidence="1">
    <location>
        <begin position="42"/>
        <end position="64"/>
    </location>
</feature>
<comment type="caution">
    <text evidence="2">The sequence shown here is derived from an EMBL/GenBank/DDBJ whole genome shotgun (WGS) entry which is preliminary data.</text>
</comment>
<dbReference type="EMBL" id="ADFP01000028">
    <property type="protein sequence ID" value="EFB91608.1"/>
    <property type="molecule type" value="Genomic_DNA"/>
</dbReference>